<evidence type="ECO:0000256" key="4">
    <source>
        <dbReference type="ARBA" id="ARBA00023242"/>
    </source>
</evidence>
<dbReference type="SUPFAM" id="SSF51182">
    <property type="entry name" value="RmlC-like cupins"/>
    <property type="match status" value="1"/>
</dbReference>
<feature type="compositionally biased region" description="Basic residues" evidence="7">
    <location>
        <begin position="486"/>
        <end position="500"/>
    </location>
</feature>
<dbReference type="PANTHER" id="PTHR16684:SF11">
    <property type="entry name" value="CENTROMERE PROTEIN C"/>
    <property type="match status" value="1"/>
</dbReference>
<comment type="similarity">
    <text evidence="2">Belongs to the CENP-C/MIF2 family.</text>
</comment>
<dbReference type="EMBL" id="JAGPXF010000002">
    <property type="protein sequence ID" value="KAH7256690.1"/>
    <property type="molecule type" value="Genomic_DNA"/>
</dbReference>
<dbReference type="Gene3D" id="2.60.120.10">
    <property type="entry name" value="Jelly Rolls"/>
    <property type="match status" value="1"/>
</dbReference>
<feature type="compositionally biased region" description="Basic and acidic residues" evidence="7">
    <location>
        <begin position="423"/>
        <end position="432"/>
    </location>
</feature>
<evidence type="ECO:0000256" key="3">
    <source>
        <dbReference type="ARBA" id="ARBA00023125"/>
    </source>
</evidence>
<dbReference type="FunFam" id="2.60.120.10:FF:000033">
    <property type="entry name" value="Centromere protein C 1"/>
    <property type="match status" value="1"/>
</dbReference>
<dbReference type="AlphaFoldDB" id="A0A8K0S2Z8"/>
<proteinExistence type="inferred from homology"/>
<dbReference type="InterPro" id="IPR028386">
    <property type="entry name" value="CENP-C/Mif2/cnp3"/>
</dbReference>
<feature type="compositionally biased region" description="Acidic residues" evidence="7">
    <location>
        <begin position="273"/>
        <end position="292"/>
    </location>
</feature>
<dbReference type="Proteomes" id="UP000813427">
    <property type="component" value="Unassembled WGS sequence"/>
</dbReference>
<comment type="subcellular location">
    <subcellularLocation>
        <location evidence="1">Nucleus</location>
    </subcellularLocation>
</comment>
<evidence type="ECO:0000256" key="6">
    <source>
        <dbReference type="ARBA" id="ARBA00075033"/>
    </source>
</evidence>
<evidence type="ECO:0000259" key="9">
    <source>
        <dbReference type="Pfam" id="PF15624"/>
    </source>
</evidence>
<feature type="compositionally biased region" description="Basic and acidic residues" evidence="7">
    <location>
        <begin position="146"/>
        <end position="158"/>
    </location>
</feature>
<feature type="region of interest" description="Disordered" evidence="7">
    <location>
        <begin position="483"/>
        <end position="508"/>
    </location>
</feature>
<dbReference type="GO" id="GO:0051382">
    <property type="term" value="P:kinetochore assembly"/>
    <property type="evidence" value="ECO:0007669"/>
    <property type="project" value="InterPro"/>
</dbReference>
<organism evidence="10 11">
    <name type="scientific">Fusarium tricinctum</name>
    <dbReference type="NCBI Taxonomy" id="61284"/>
    <lineage>
        <taxon>Eukaryota</taxon>
        <taxon>Fungi</taxon>
        <taxon>Dikarya</taxon>
        <taxon>Ascomycota</taxon>
        <taxon>Pezizomycotina</taxon>
        <taxon>Sordariomycetes</taxon>
        <taxon>Hypocreomycetidae</taxon>
        <taxon>Hypocreales</taxon>
        <taxon>Nectriaceae</taxon>
        <taxon>Fusarium</taxon>
        <taxon>Fusarium tricinctum species complex</taxon>
    </lineage>
</organism>
<dbReference type="InterPro" id="IPR025974">
    <property type="entry name" value="Mif2/CENP-C_cupin"/>
</dbReference>
<reference evidence="10" key="1">
    <citation type="journal article" date="2021" name="Nat. Commun.">
        <title>Genetic determinants of endophytism in the Arabidopsis root mycobiome.</title>
        <authorList>
            <person name="Mesny F."/>
            <person name="Miyauchi S."/>
            <person name="Thiergart T."/>
            <person name="Pickel B."/>
            <person name="Atanasova L."/>
            <person name="Karlsson M."/>
            <person name="Huettel B."/>
            <person name="Barry K.W."/>
            <person name="Haridas S."/>
            <person name="Chen C."/>
            <person name="Bauer D."/>
            <person name="Andreopoulos W."/>
            <person name="Pangilinan J."/>
            <person name="LaButti K."/>
            <person name="Riley R."/>
            <person name="Lipzen A."/>
            <person name="Clum A."/>
            <person name="Drula E."/>
            <person name="Henrissat B."/>
            <person name="Kohler A."/>
            <person name="Grigoriev I.V."/>
            <person name="Martin F.M."/>
            <person name="Hacquard S."/>
        </authorList>
    </citation>
    <scope>NUCLEOTIDE SEQUENCE</scope>
    <source>
        <strain evidence="10">MPI-SDFR-AT-0068</strain>
    </source>
</reference>
<feature type="compositionally biased region" description="Low complexity" evidence="7">
    <location>
        <begin position="234"/>
        <end position="249"/>
    </location>
</feature>
<dbReference type="GO" id="GO:0051455">
    <property type="term" value="P:spindle attachment to meiosis I kinetochore"/>
    <property type="evidence" value="ECO:0007669"/>
    <property type="project" value="TreeGrafter"/>
</dbReference>
<dbReference type="CDD" id="cd06993">
    <property type="entry name" value="cupin_CENP-C_C"/>
    <property type="match status" value="1"/>
</dbReference>
<feature type="compositionally biased region" description="Acidic residues" evidence="7">
    <location>
        <begin position="80"/>
        <end position="95"/>
    </location>
</feature>
<evidence type="ECO:0000259" key="8">
    <source>
        <dbReference type="Pfam" id="PF11699"/>
    </source>
</evidence>
<dbReference type="GO" id="GO:0051315">
    <property type="term" value="P:attachment of mitotic spindle microtubules to kinetochore"/>
    <property type="evidence" value="ECO:0007669"/>
    <property type="project" value="TreeGrafter"/>
</dbReference>
<feature type="domain" description="Mif2 N-terminal" evidence="9">
    <location>
        <begin position="18"/>
        <end position="158"/>
    </location>
</feature>
<gene>
    <name evidence="10" type="ORF">BKA59DRAFT_468183</name>
</gene>
<evidence type="ECO:0000256" key="2">
    <source>
        <dbReference type="ARBA" id="ARBA00010291"/>
    </source>
</evidence>
<accession>A0A8K0S2Z8</accession>
<keyword evidence="3" id="KW-0238">DNA-binding</keyword>
<evidence type="ECO:0000313" key="10">
    <source>
        <dbReference type="EMBL" id="KAH7256690.1"/>
    </source>
</evidence>
<dbReference type="InterPro" id="IPR028929">
    <property type="entry name" value="Mif2_N"/>
</dbReference>
<dbReference type="Pfam" id="PF11699">
    <property type="entry name" value="CENP-C_C"/>
    <property type="match status" value="1"/>
</dbReference>
<evidence type="ECO:0000256" key="5">
    <source>
        <dbReference type="ARBA" id="ARBA00057947"/>
    </source>
</evidence>
<comment type="caution">
    <text evidence="10">The sequence shown here is derived from an EMBL/GenBank/DDBJ whole genome shotgun (WGS) entry which is preliminary data.</text>
</comment>
<feature type="compositionally biased region" description="Acidic residues" evidence="7">
    <location>
        <begin position="178"/>
        <end position="202"/>
    </location>
</feature>
<dbReference type="OrthoDB" id="1939643at2759"/>
<feature type="domain" description="Mif2/CENP-C cupin" evidence="8">
    <location>
        <begin position="565"/>
        <end position="649"/>
    </location>
</feature>
<dbReference type="GO" id="GO:0005634">
    <property type="term" value="C:nucleus"/>
    <property type="evidence" value="ECO:0007669"/>
    <property type="project" value="UniProtKB-SubCell"/>
</dbReference>
<dbReference type="PANTHER" id="PTHR16684">
    <property type="entry name" value="CENTROMERE PROTEIN C"/>
    <property type="match status" value="1"/>
</dbReference>
<sequence length="669" mass="73749">MAPRGGPRRSEVAEPQAFHQLGIRGRKTGVELIDTGDRDEHGMQPLDDLLSSPEQESASEQRYDEDNDDEEQANDHYESGDNEDGDEEGSEDMDIESSAGPGPQTVLRRGPQYPLPRSRSPIKTTLMSSPRRHPNLSSPTRAPFPTERDATVTRKIDFGAKLPGRGKAPVNGINGASYEEDDADETEDAPEPDDDVEDDMDLLNESMKLVEGMGGNSSEPESEAESEPAPAPAPKVTKASAKASVKASSEQAIAEPKKPGRRGRPPKAKPVEEPVEEEPVEEEAEEPEEEEEPAKHRPGRKPKTAAQPKETKNSNSRKRPAPEEPEDVEEPDNEATEPEPEPEEEEPPKQTKRPRTDPPKLPKPNKSAPSKALPTAEPKAKGRPGRKPKAQGAGDAGDDVGETSFAALQRGPPLPKKRGLVSVRHDADEVKTTRSGRHSYRPLSWWAGDKVVQEEEEFKDVSGRDRFVLSTIKEVIRAPQEEVRAKPTKARGRAKTKSKPVRQVEEVEPEEWEINPGVVNGEVILWEPEHDKNPPGDEEPVEVMEDRIAISGDAIQSRDVQNATFRMAKTLTTPFMGTGVVDLPPGSEKRPKNSRKMHMVFFVHTGKVLVTVNEASFRLSAGGMWFVPRGNYYSITNDYDTESRIFFSQGCEITAQPTEGDQSQMSMMA</sequence>
<keyword evidence="11" id="KW-1185">Reference proteome</keyword>
<dbReference type="GO" id="GO:0000776">
    <property type="term" value="C:kinetochore"/>
    <property type="evidence" value="ECO:0007669"/>
    <property type="project" value="InterPro"/>
</dbReference>
<feature type="region of interest" description="Disordered" evidence="7">
    <location>
        <begin position="1"/>
        <end position="437"/>
    </location>
</feature>
<name>A0A8K0S2Z8_9HYPO</name>
<comment type="function">
    <text evidence="5">Component of the kinetochore, a multiprotein complex that assembles on centromeric DNA and attaches chromosomes to spindle microtubules, mediating chromosome segregation and sister chromatid segregation during meiosis and mitosis. Component of the inner kinetochore constitutive centromere-associated network (CCAN), which serves as a structural platform for outer kinetochore assembly.</text>
</comment>
<evidence type="ECO:0000256" key="1">
    <source>
        <dbReference type="ARBA" id="ARBA00004123"/>
    </source>
</evidence>
<keyword evidence="4" id="KW-0539">Nucleus</keyword>
<evidence type="ECO:0000313" key="11">
    <source>
        <dbReference type="Proteomes" id="UP000813427"/>
    </source>
</evidence>
<dbReference type="InterPro" id="IPR011051">
    <property type="entry name" value="RmlC_Cupin_sf"/>
</dbReference>
<evidence type="ECO:0000256" key="7">
    <source>
        <dbReference type="SAM" id="MobiDB-lite"/>
    </source>
</evidence>
<dbReference type="InterPro" id="IPR014710">
    <property type="entry name" value="RmlC-like_jellyroll"/>
</dbReference>
<dbReference type="GO" id="GO:0019237">
    <property type="term" value="F:centromeric DNA binding"/>
    <property type="evidence" value="ECO:0007669"/>
    <property type="project" value="InterPro"/>
</dbReference>
<feature type="compositionally biased region" description="Acidic residues" evidence="7">
    <location>
        <begin position="323"/>
        <end position="346"/>
    </location>
</feature>
<dbReference type="Pfam" id="PF15624">
    <property type="entry name" value="Mif2_N"/>
    <property type="match status" value="1"/>
</dbReference>
<protein>
    <recommendedName>
        <fullName evidence="6">CENP-C homolog</fullName>
    </recommendedName>
</protein>